<dbReference type="Proteomes" id="UP000255328">
    <property type="component" value="Unassembled WGS sequence"/>
</dbReference>
<evidence type="ECO:0000259" key="3">
    <source>
        <dbReference type="Pfam" id="PF13439"/>
    </source>
</evidence>
<dbReference type="PANTHER" id="PTHR45947">
    <property type="entry name" value="SULFOQUINOVOSYL TRANSFERASE SQD2"/>
    <property type="match status" value="1"/>
</dbReference>
<feature type="domain" description="Glycosyl transferase family 1" evidence="2">
    <location>
        <begin position="190"/>
        <end position="348"/>
    </location>
</feature>
<evidence type="ECO:0000313" key="4">
    <source>
        <dbReference type="EMBL" id="STO31815.1"/>
    </source>
</evidence>
<sequence>MKKKVLMISHSSFGGGAEVVFNKTLQLLLKNNYDIFVILPKKEGWLYNEIINNQKIKKIFILNIKKLSPKDGKKIFYKRIIFKNILKFLNIFKIVNKNKIDILYVNTIINFPMVILGVILKKRVIWHLHEEYNKYENWINNSLDNIITFFYKKIEVIYISKKMKDNWEQRFGKPFDSYVIYNPIKELKYKNSEIINKELSIGFVGAFSKMKNIFMLIEVLQKLQKKYNFNIKMCGKNIPKELNSFIKEKKIIIDRLELFDHIELSNFYKEISILVLPSFNESWGLVALEGMQNGIIPIVTDQSAIKELFNDKNSVFYFNPWNKEELYKKIEEVINLKDDEKRRIIENNIELLKKYKFNENYERRILDVFNK</sequence>
<gene>
    <name evidence="4" type="ORF">NCTC10723_01275</name>
</gene>
<dbReference type="GO" id="GO:0016757">
    <property type="term" value="F:glycosyltransferase activity"/>
    <property type="evidence" value="ECO:0007669"/>
    <property type="project" value="InterPro"/>
</dbReference>
<feature type="domain" description="Glycosyltransferase subfamily 4-like N-terminal" evidence="3">
    <location>
        <begin position="15"/>
        <end position="184"/>
    </location>
</feature>
<dbReference type="PANTHER" id="PTHR45947:SF3">
    <property type="entry name" value="SULFOQUINOVOSYL TRANSFERASE SQD2"/>
    <property type="match status" value="1"/>
</dbReference>
<dbReference type="Pfam" id="PF13439">
    <property type="entry name" value="Glyco_transf_4"/>
    <property type="match status" value="1"/>
</dbReference>
<feature type="transmembrane region" description="Helical" evidence="1">
    <location>
        <begin position="102"/>
        <end position="120"/>
    </location>
</feature>
<keyword evidence="5" id="KW-1185">Reference proteome</keyword>
<dbReference type="InterPro" id="IPR050194">
    <property type="entry name" value="Glycosyltransferase_grp1"/>
</dbReference>
<evidence type="ECO:0000259" key="2">
    <source>
        <dbReference type="Pfam" id="PF00534"/>
    </source>
</evidence>
<evidence type="ECO:0000256" key="1">
    <source>
        <dbReference type="SAM" id="Phobius"/>
    </source>
</evidence>
<proteinExistence type="predicted"/>
<keyword evidence="1" id="KW-0472">Membrane</keyword>
<dbReference type="InterPro" id="IPR028098">
    <property type="entry name" value="Glyco_trans_4-like_N"/>
</dbReference>
<keyword evidence="1" id="KW-0812">Transmembrane</keyword>
<keyword evidence="1" id="KW-1133">Transmembrane helix</keyword>
<evidence type="ECO:0000313" key="5">
    <source>
        <dbReference type="Proteomes" id="UP000255328"/>
    </source>
</evidence>
<dbReference type="Gene3D" id="3.40.50.2000">
    <property type="entry name" value="Glycogen Phosphorylase B"/>
    <property type="match status" value="2"/>
</dbReference>
<protein>
    <submittedName>
        <fullName evidence="4">Glycogen synthase</fullName>
    </submittedName>
</protein>
<dbReference type="SUPFAM" id="SSF53756">
    <property type="entry name" value="UDP-Glycosyltransferase/glycogen phosphorylase"/>
    <property type="match status" value="1"/>
</dbReference>
<dbReference type="AlphaFoldDB" id="A0A377GY04"/>
<dbReference type="RefSeq" id="WP_115270463.1">
    <property type="nucleotide sequence ID" value="NZ_UGGU01000003.1"/>
</dbReference>
<accession>A0A377GY04</accession>
<dbReference type="EMBL" id="UGGU01000003">
    <property type="protein sequence ID" value="STO31815.1"/>
    <property type="molecule type" value="Genomic_DNA"/>
</dbReference>
<dbReference type="OrthoDB" id="9771846at2"/>
<dbReference type="InterPro" id="IPR001296">
    <property type="entry name" value="Glyco_trans_1"/>
</dbReference>
<dbReference type="Pfam" id="PF00534">
    <property type="entry name" value="Glycos_transf_1"/>
    <property type="match status" value="1"/>
</dbReference>
<organism evidence="4 5">
    <name type="scientific">Fusobacterium necrogenes</name>
    <dbReference type="NCBI Taxonomy" id="858"/>
    <lineage>
        <taxon>Bacteria</taxon>
        <taxon>Fusobacteriati</taxon>
        <taxon>Fusobacteriota</taxon>
        <taxon>Fusobacteriia</taxon>
        <taxon>Fusobacteriales</taxon>
        <taxon>Fusobacteriaceae</taxon>
        <taxon>Fusobacterium</taxon>
    </lineage>
</organism>
<dbReference type="CDD" id="cd03801">
    <property type="entry name" value="GT4_PimA-like"/>
    <property type="match status" value="1"/>
</dbReference>
<reference evidence="4 5" key="1">
    <citation type="submission" date="2018-06" db="EMBL/GenBank/DDBJ databases">
        <authorList>
            <consortium name="Pathogen Informatics"/>
            <person name="Doyle S."/>
        </authorList>
    </citation>
    <scope>NUCLEOTIDE SEQUENCE [LARGE SCALE GENOMIC DNA]</scope>
    <source>
        <strain evidence="4 5">NCTC10723</strain>
    </source>
</reference>
<name>A0A377GY04_9FUSO</name>